<dbReference type="Pfam" id="PF04383">
    <property type="entry name" value="KilA-N"/>
    <property type="match status" value="1"/>
</dbReference>
<evidence type="ECO:0000259" key="2">
    <source>
        <dbReference type="PROSITE" id="PS51301"/>
    </source>
</evidence>
<keyword evidence="1" id="KW-0175">Coiled coil</keyword>
<organism evidence="3">
    <name type="scientific">viral metagenome</name>
    <dbReference type="NCBI Taxonomy" id="1070528"/>
    <lineage>
        <taxon>unclassified sequences</taxon>
        <taxon>metagenomes</taxon>
        <taxon>organismal metagenomes</taxon>
    </lineage>
</organism>
<dbReference type="AlphaFoldDB" id="A0A6C0JRA5"/>
<dbReference type="InterPro" id="IPR018306">
    <property type="entry name" value="Phage_T5_Orf172_DNA-bd"/>
</dbReference>
<dbReference type="InterPro" id="IPR036887">
    <property type="entry name" value="HTH_APSES_sf"/>
</dbReference>
<feature type="domain" description="KilA-N" evidence="2">
    <location>
        <begin position="6"/>
        <end position="108"/>
    </location>
</feature>
<dbReference type="PROSITE" id="PS51301">
    <property type="entry name" value="KILA_N"/>
    <property type="match status" value="1"/>
</dbReference>
<evidence type="ECO:0000313" key="3">
    <source>
        <dbReference type="EMBL" id="QHU06967.1"/>
    </source>
</evidence>
<feature type="coiled-coil region" evidence="1">
    <location>
        <begin position="115"/>
        <end position="156"/>
    </location>
</feature>
<name>A0A6C0JRA5_9ZZZZ</name>
<evidence type="ECO:0000256" key="1">
    <source>
        <dbReference type="SAM" id="Coils"/>
    </source>
</evidence>
<reference evidence="3" key="1">
    <citation type="journal article" date="2020" name="Nature">
        <title>Giant virus diversity and host interactions through global metagenomics.</title>
        <authorList>
            <person name="Schulz F."/>
            <person name="Roux S."/>
            <person name="Paez-Espino D."/>
            <person name="Jungbluth S."/>
            <person name="Walsh D.A."/>
            <person name="Denef V.J."/>
            <person name="McMahon K.D."/>
            <person name="Konstantinidis K.T."/>
            <person name="Eloe-Fadrosh E.A."/>
            <person name="Kyrpides N.C."/>
            <person name="Woyke T."/>
        </authorList>
    </citation>
    <scope>NUCLEOTIDE SEQUENCE</scope>
    <source>
        <strain evidence="3">GVMAG-S-1038524-41</strain>
    </source>
</reference>
<dbReference type="SUPFAM" id="SSF54616">
    <property type="entry name" value="DNA-binding domain of Mlu1-box binding protein MBP1"/>
    <property type="match status" value="1"/>
</dbReference>
<dbReference type="SMART" id="SM01252">
    <property type="entry name" value="KilA-N"/>
    <property type="match status" value="1"/>
</dbReference>
<dbReference type="InterPro" id="IPR017880">
    <property type="entry name" value="KilA_N"/>
</dbReference>
<protein>
    <recommendedName>
        <fullName evidence="2">KilA-N domain-containing protein</fullName>
    </recommendedName>
</protein>
<sequence length="487" mass="57391">MSIITTKETLCIDDITITSRKLDGYVNATQLCQAGKRLFSTYFRRKRTKDFFNELSLQAQICTSTFVKFEQKTSRNKVTWVHPQVAINIAQWISPKFDLMVSRWIYELMLFGNVTLGKERSNEELEEKLKDANKMIETLNEKLSTMNIEYKKLRKCHRGVLKRKSVHYFKKGKCFYIISNTQEINHDTRVKIGISTDINTRLKNHRTAMPYLKLHYLVFLDKFTLLENIMKEHFNPNLDPNNHEFISGISIQDIIKKVKECIHFIKSPYTEETYDELTKYNVDTNTEEVNDTIIDEELVEEKEEILEQPVIPEPIEEYIKRCAGKFHETEEDRMLDSSMFHKNRACKDGFATYCKECASKARYKDKNNLERKKLEYDREKFKYCPGTTHACPEDRIISLDDFHSNKAAKDGKSPYCKECIGVRKYGEKRKKRKIVYKDPPKNVNSDIHKWCSTCENVLERKMFHNSNSSNDGLQNRCKKCAKNKRLK</sequence>
<dbReference type="GO" id="GO:0003677">
    <property type="term" value="F:DNA binding"/>
    <property type="evidence" value="ECO:0007669"/>
    <property type="project" value="InterPro"/>
</dbReference>
<accession>A0A6C0JRA5</accession>
<proteinExistence type="predicted"/>
<dbReference type="InterPro" id="IPR018004">
    <property type="entry name" value="KilA/APSES_HTH"/>
</dbReference>
<dbReference type="EMBL" id="MN740670">
    <property type="protein sequence ID" value="QHU06967.1"/>
    <property type="molecule type" value="Genomic_DNA"/>
</dbReference>
<dbReference type="Pfam" id="PF10544">
    <property type="entry name" value="T5orf172"/>
    <property type="match status" value="1"/>
</dbReference>